<dbReference type="Proteomes" id="UP000663836">
    <property type="component" value="Unassembled WGS sequence"/>
</dbReference>
<feature type="region of interest" description="Disordered" evidence="1">
    <location>
        <begin position="81"/>
        <end position="110"/>
    </location>
</feature>
<comment type="caution">
    <text evidence="3">The sequence shown here is derived from an EMBL/GenBank/DDBJ whole genome shotgun (WGS) entry which is preliminary data.</text>
</comment>
<evidence type="ECO:0000256" key="1">
    <source>
        <dbReference type="SAM" id="MobiDB-lite"/>
    </source>
</evidence>
<keyword evidence="2" id="KW-0812">Transmembrane</keyword>
<dbReference type="EMBL" id="CAJNOT010002453">
    <property type="protein sequence ID" value="CAF1317102.1"/>
    <property type="molecule type" value="Genomic_DNA"/>
</dbReference>
<dbReference type="EMBL" id="CAJOBD010008514">
    <property type="protein sequence ID" value="CAF4114543.1"/>
    <property type="molecule type" value="Genomic_DNA"/>
</dbReference>
<keyword evidence="2" id="KW-1133">Transmembrane helix</keyword>
<dbReference type="Proteomes" id="UP000663864">
    <property type="component" value="Unassembled WGS sequence"/>
</dbReference>
<proteinExistence type="predicted"/>
<dbReference type="AlphaFoldDB" id="A0A815EWR7"/>
<evidence type="ECO:0000313" key="3">
    <source>
        <dbReference type="EMBL" id="CAF1317102.1"/>
    </source>
</evidence>
<feature type="transmembrane region" description="Helical" evidence="2">
    <location>
        <begin position="12"/>
        <end position="30"/>
    </location>
</feature>
<gene>
    <name evidence="4" type="ORF">JBS370_LOCUS32352</name>
    <name evidence="3" type="ORF">ZHD862_LOCUS28807</name>
</gene>
<evidence type="ECO:0000313" key="4">
    <source>
        <dbReference type="EMBL" id="CAF4114543.1"/>
    </source>
</evidence>
<keyword evidence="2" id="KW-0472">Membrane</keyword>
<sequence>MKYWYRRGFWENVFMSLFGVFMSVHMLFVFQHYRKEFTQLCDEADDRKRMIRARSTGSIRYNNNNNKDIIYMYSGMRSSPTNETGVGGYDSDNNSSGVLYRPNPMVDPNP</sequence>
<reference evidence="3" key="1">
    <citation type="submission" date="2021-02" db="EMBL/GenBank/DDBJ databases">
        <authorList>
            <person name="Nowell W R."/>
        </authorList>
    </citation>
    <scope>NUCLEOTIDE SEQUENCE</scope>
</reference>
<organism evidence="3 5">
    <name type="scientific">Rotaria sordida</name>
    <dbReference type="NCBI Taxonomy" id="392033"/>
    <lineage>
        <taxon>Eukaryota</taxon>
        <taxon>Metazoa</taxon>
        <taxon>Spiralia</taxon>
        <taxon>Gnathifera</taxon>
        <taxon>Rotifera</taxon>
        <taxon>Eurotatoria</taxon>
        <taxon>Bdelloidea</taxon>
        <taxon>Philodinida</taxon>
        <taxon>Philodinidae</taxon>
        <taxon>Rotaria</taxon>
    </lineage>
</organism>
<evidence type="ECO:0000256" key="2">
    <source>
        <dbReference type="SAM" id="Phobius"/>
    </source>
</evidence>
<name>A0A815EWR7_9BILA</name>
<accession>A0A815EWR7</accession>
<evidence type="ECO:0000313" key="5">
    <source>
        <dbReference type="Proteomes" id="UP000663864"/>
    </source>
</evidence>
<protein>
    <submittedName>
        <fullName evidence="3">Uncharacterized protein</fullName>
    </submittedName>
</protein>